<feature type="compositionally biased region" description="Low complexity" evidence="1">
    <location>
        <begin position="10"/>
        <end position="25"/>
    </location>
</feature>
<accession>A0A814HSN7</accession>
<dbReference type="Proteomes" id="UP000663879">
    <property type="component" value="Unassembled WGS sequence"/>
</dbReference>
<name>A0A814HSN7_9BILA</name>
<organism evidence="2 3">
    <name type="scientific">Brachionus calyciflorus</name>
    <dbReference type="NCBI Taxonomy" id="104777"/>
    <lineage>
        <taxon>Eukaryota</taxon>
        <taxon>Metazoa</taxon>
        <taxon>Spiralia</taxon>
        <taxon>Gnathifera</taxon>
        <taxon>Rotifera</taxon>
        <taxon>Eurotatoria</taxon>
        <taxon>Monogononta</taxon>
        <taxon>Pseudotrocha</taxon>
        <taxon>Ploima</taxon>
        <taxon>Brachionidae</taxon>
        <taxon>Brachionus</taxon>
    </lineage>
</organism>
<proteinExistence type="predicted"/>
<protein>
    <submittedName>
        <fullName evidence="2">Uncharacterized protein</fullName>
    </submittedName>
</protein>
<keyword evidence="3" id="KW-1185">Reference proteome</keyword>
<feature type="region of interest" description="Disordered" evidence="1">
    <location>
        <begin position="1"/>
        <end position="26"/>
    </location>
</feature>
<evidence type="ECO:0000313" key="3">
    <source>
        <dbReference type="Proteomes" id="UP000663879"/>
    </source>
</evidence>
<gene>
    <name evidence="2" type="ORF">OXX778_LOCUS17104</name>
</gene>
<comment type="caution">
    <text evidence="2">The sequence shown here is derived from an EMBL/GenBank/DDBJ whole genome shotgun (WGS) entry which is preliminary data.</text>
</comment>
<reference evidence="2" key="1">
    <citation type="submission" date="2021-02" db="EMBL/GenBank/DDBJ databases">
        <authorList>
            <person name="Nowell W R."/>
        </authorList>
    </citation>
    <scope>NUCLEOTIDE SEQUENCE</scope>
    <source>
        <strain evidence="2">Ploen Becks lab</strain>
    </source>
</reference>
<dbReference type="AlphaFoldDB" id="A0A814HSN7"/>
<evidence type="ECO:0000256" key="1">
    <source>
        <dbReference type="SAM" id="MobiDB-lite"/>
    </source>
</evidence>
<dbReference type="EMBL" id="CAJNOC010004264">
    <property type="protein sequence ID" value="CAF1015389.1"/>
    <property type="molecule type" value="Genomic_DNA"/>
</dbReference>
<evidence type="ECO:0000313" key="2">
    <source>
        <dbReference type="EMBL" id="CAF1015389.1"/>
    </source>
</evidence>
<sequence>MDTQKFEDSNNNNLKTPNLENTNNPFELNNESIECLTVTPKLFRKVTQVERDIISDSELDSEPDEYVSWNGINIKPTKIQINESSLVLQQINEKVINEKIDSKINRFWSKFKLESPLLINENQMKIQEKVVNN</sequence>